<gene>
    <name evidence="9" type="ORF">Plec18167_004114</name>
</gene>
<feature type="compositionally biased region" description="Acidic residues" evidence="7">
    <location>
        <begin position="866"/>
        <end position="876"/>
    </location>
</feature>
<comment type="caution">
    <text evidence="9">The sequence shown here is derived from an EMBL/GenBank/DDBJ whole genome shotgun (WGS) entry which is preliminary data.</text>
</comment>
<dbReference type="InterPro" id="IPR036361">
    <property type="entry name" value="SAP_dom_sf"/>
</dbReference>
<dbReference type="PROSITE" id="PS50280">
    <property type="entry name" value="SET"/>
    <property type="match status" value="1"/>
</dbReference>
<dbReference type="SUPFAM" id="SSF68906">
    <property type="entry name" value="SAP domain"/>
    <property type="match status" value="1"/>
</dbReference>
<evidence type="ECO:0000256" key="7">
    <source>
        <dbReference type="SAM" id="MobiDB-lite"/>
    </source>
</evidence>
<evidence type="ECO:0000256" key="2">
    <source>
        <dbReference type="ARBA" id="ARBA00022679"/>
    </source>
</evidence>
<dbReference type="Gene3D" id="1.10.720.30">
    <property type="entry name" value="SAP domain"/>
    <property type="match status" value="1"/>
</dbReference>
<feature type="compositionally biased region" description="Basic and acidic residues" evidence="7">
    <location>
        <begin position="955"/>
        <end position="967"/>
    </location>
</feature>
<keyword evidence="1" id="KW-0489">Methyltransferase</keyword>
<evidence type="ECO:0000313" key="10">
    <source>
        <dbReference type="Proteomes" id="UP001583193"/>
    </source>
</evidence>
<evidence type="ECO:0000256" key="5">
    <source>
        <dbReference type="ARBA" id="ARBA00044528"/>
    </source>
</evidence>
<protein>
    <recommendedName>
        <fullName evidence="5">Histone-lysine N-methyltransferase SET5</fullName>
    </recommendedName>
    <alternativeName>
        <fullName evidence="4">SET domain-containing protein 5</fullName>
    </alternativeName>
</protein>
<dbReference type="Gene3D" id="2.170.270.10">
    <property type="entry name" value="SET domain"/>
    <property type="match status" value="1"/>
</dbReference>
<evidence type="ECO:0000256" key="1">
    <source>
        <dbReference type="ARBA" id="ARBA00022603"/>
    </source>
</evidence>
<dbReference type="InterPro" id="IPR001214">
    <property type="entry name" value="SET_dom"/>
</dbReference>
<dbReference type="Proteomes" id="UP001583193">
    <property type="component" value="Unassembled WGS sequence"/>
</dbReference>
<reference evidence="9 10" key="1">
    <citation type="journal article" date="2024" name="IMA Fungus">
        <title>IMA Genome - F19 : A genome assembly and annotation guide to empower mycologists, including annotated draft genome sequences of Ceratocystis pirilliformis, Diaporthe australafricana, Fusarium ophioides, Paecilomyces lecythidis, and Sporothrix stenoceras.</title>
        <authorList>
            <person name="Aylward J."/>
            <person name="Wilson A.M."/>
            <person name="Visagie C.M."/>
            <person name="Spraker J."/>
            <person name="Barnes I."/>
            <person name="Buitendag C."/>
            <person name="Ceriani C."/>
            <person name="Del Mar Angel L."/>
            <person name="du Plessis D."/>
            <person name="Fuchs T."/>
            <person name="Gasser K."/>
            <person name="Kramer D."/>
            <person name="Li W."/>
            <person name="Munsamy K."/>
            <person name="Piso A."/>
            <person name="Price J.L."/>
            <person name="Sonnekus B."/>
            <person name="Thomas C."/>
            <person name="van der Nest A."/>
            <person name="van Dijk A."/>
            <person name="van Heerden A."/>
            <person name="van Vuuren N."/>
            <person name="Yilmaz N."/>
            <person name="Duong T.A."/>
            <person name="van der Merwe N.A."/>
            <person name="Wingfield M.J."/>
            <person name="Wingfield B.D."/>
        </authorList>
    </citation>
    <scope>NUCLEOTIDE SEQUENCE [LARGE SCALE GENOMIC DNA]</scope>
    <source>
        <strain evidence="9 10">CMW 18167</strain>
    </source>
</reference>
<feature type="compositionally biased region" description="Basic and acidic residues" evidence="7">
    <location>
        <begin position="900"/>
        <end position="920"/>
    </location>
</feature>
<feature type="compositionally biased region" description="Polar residues" evidence="7">
    <location>
        <begin position="885"/>
        <end position="895"/>
    </location>
</feature>
<sequence length="1040" mass="120922">MATRDVFKEIWAQKPPSGTIKPPEYPRRPDLFDEVEWGPYVTPEQAKMAYQLWFLPDDILRQERLGHEQYPLPDIPIEWDHGDMHALVKNVYNHLMHDTRLPNVDVHHTAQMQGTEEGFLRGWTYEEIFGSSEDSESSSEASADEAVLIEGEDVLKARYWTVFRLREELQRRGLDHKGKSADLRQRLHDDERQRRRETKQVEKKKEVGGILPRTDLSHWGVPRQDKYAIEITNEAHFYPLDMYTWAISLSPYNPAYWVSRSYLYFQQGFYDLAIGDAYRAQLLCEVLVNPQNRNRQPGLYPRIWHAIEQHILQMPLEKGELADTVKRMRGFNGVNYFIPSVRKALHNIISSSLQALQCWHDYDHMNQYLTQRVVMPDRDMNAFKERKSYTENYVRVQKDRKRRNKKLFCFEKRAGTIIARQYPYMARDVSRTSTYFLEKLNKEIVTDSRLPWKRFEIRQHHEESGQLGAYATEYIEEGRIIYAEEPSVRGHLNLTRHADVQKGEATKPDRCDNCRRPIPGDLANQYKSQEERESILNGGDIHACACAVAVDEPLYFCPGSQGSDKRNGEGVAQMESQGNETCLKIARQLYHFRACGRNWAWLHDAMRQNWNRHRTGNERRPTHITHTFEDHGTVLSLALREVFDMTLLRREKSGNPHLLAHELDELLPLQGNGDSECEPFPFTLTANIQVPFDILLQLGVDIFRDLTFDTWVIQTVLRKLLLNVVPWDEERRGENDYPDDDKIERIQNDLKDKDRSHAERRDSEGRASERDNAESKYDPTFRALYLFPGFSMFNHTCSDHYNAEWAFDTTIPNRIVVWAAKGIRPGTEIRIRYRQRPLSEDNARRTLGGYCGCTFCGRRNYRPPEETDDSPSESDEHEEHEGQWHESQWCGSQWNIRGGEQSHSRGNNDHGGDYRAREPDPRDDEEASTVIEGEETPPEGNSAHEESFETSSRGRSGEDSSELRQEESTTDLGSQHGSILEVVRGQPGAPSQKRKRSADDYEGIELPQDKNARLAFAGYKRRKPTVMRAPHTSAYFQCRS</sequence>
<comment type="catalytic activity">
    <reaction evidence="6">
        <text>L-lysyl-[histone] + S-adenosyl-L-methionine = N(6)-methyl-L-lysyl-[histone] + S-adenosyl-L-homocysteine + H(+)</text>
        <dbReference type="Rhea" id="RHEA:10024"/>
        <dbReference type="Rhea" id="RHEA-COMP:9845"/>
        <dbReference type="Rhea" id="RHEA-COMP:9846"/>
        <dbReference type="ChEBI" id="CHEBI:15378"/>
        <dbReference type="ChEBI" id="CHEBI:29969"/>
        <dbReference type="ChEBI" id="CHEBI:57856"/>
        <dbReference type="ChEBI" id="CHEBI:59789"/>
        <dbReference type="ChEBI" id="CHEBI:61929"/>
    </reaction>
    <physiologicalReaction direction="left-to-right" evidence="6">
        <dbReference type="Rhea" id="RHEA:10025"/>
    </physiologicalReaction>
</comment>
<feature type="domain" description="SET" evidence="8">
    <location>
        <begin position="453"/>
        <end position="834"/>
    </location>
</feature>
<feature type="region of interest" description="Disordered" evidence="7">
    <location>
        <begin position="176"/>
        <end position="207"/>
    </location>
</feature>
<evidence type="ECO:0000256" key="4">
    <source>
        <dbReference type="ARBA" id="ARBA00042380"/>
    </source>
</evidence>
<proteinExistence type="predicted"/>
<evidence type="ECO:0000259" key="8">
    <source>
        <dbReference type="PROSITE" id="PS50280"/>
    </source>
</evidence>
<dbReference type="PANTHER" id="PTHR46402">
    <property type="entry name" value="SET AND MYND DOMAIN-CONTAINING PROTEIN 5"/>
    <property type="match status" value="1"/>
</dbReference>
<name>A0ABR3XVM9_9EURO</name>
<dbReference type="SUPFAM" id="SSF82199">
    <property type="entry name" value="SET domain"/>
    <property type="match status" value="1"/>
</dbReference>
<dbReference type="EMBL" id="JAVDPF010000010">
    <property type="protein sequence ID" value="KAL1879652.1"/>
    <property type="molecule type" value="Genomic_DNA"/>
</dbReference>
<dbReference type="PANTHER" id="PTHR46402:SF2">
    <property type="entry name" value="HISTONE-LYSINE N-TRIMETHYLTRANSFERASE SMYD5"/>
    <property type="match status" value="1"/>
</dbReference>
<keyword evidence="2" id="KW-0808">Transferase</keyword>
<evidence type="ECO:0000256" key="6">
    <source>
        <dbReference type="ARBA" id="ARBA00048619"/>
    </source>
</evidence>
<evidence type="ECO:0000256" key="3">
    <source>
        <dbReference type="ARBA" id="ARBA00022691"/>
    </source>
</evidence>
<accession>A0ABR3XVM9</accession>
<evidence type="ECO:0000313" key="9">
    <source>
        <dbReference type="EMBL" id="KAL1879652.1"/>
    </source>
</evidence>
<keyword evidence="3" id="KW-0949">S-adenosyl-L-methionine</keyword>
<keyword evidence="10" id="KW-1185">Reference proteome</keyword>
<organism evidence="9 10">
    <name type="scientific">Paecilomyces lecythidis</name>
    <dbReference type="NCBI Taxonomy" id="3004212"/>
    <lineage>
        <taxon>Eukaryota</taxon>
        <taxon>Fungi</taxon>
        <taxon>Dikarya</taxon>
        <taxon>Ascomycota</taxon>
        <taxon>Pezizomycotina</taxon>
        <taxon>Eurotiomycetes</taxon>
        <taxon>Eurotiomycetidae</taxon>
        <taxon>Eurotiales</taxon>
        <taxon>Thermoascaceae</taxon>
        <taxon>Paecilomyces</taxon>
    </lineage>
</organism>
<feature type="region of interest" description="Disordered" evidence="7">
    <location>
        <begin position="861"/>
        <end position="1009"/>
    </location>
</feature>
<feature type="region of interest" description="Disordered" evidence="7">
    <location>
        <begin position="732"/>
        <end position="774"/>
    </location>
</feature>
<feature type="compositionally biased region" description="Acidic residues" evidence="7">
    <location>
        <begin position="921"/>
        <end position="937"/>
    </location>
</feature>
<dbReference type="InterPro" id="IPR046341">
    <property type="entry name" value="SET_dom_sf"/>
</dbReference>